<name>A0A0F3KTR6_9GAMM</name>
<dbReference type="EMBL" id="JZRB01000019">
    <property type="protein sequence ID" value="KJV34650.1"/>
    <property type="molecule type" value="Genomic_DNA"/>
</dbReference>
<gene>
    <name evidence="3" type="ORF">VI08_09890</name>
</gene>
<dbReference type="Proteomes" id="UP000033651">
    <property type="component" value="Unassembled WGS sequence"/>
</dbReference>
<dbReference type="InterPro" id="IPR000572">
    <property type="entry name" value="OxRdtase_Mopterin-bd_dom"/>
</dbReference>
<sequence>MKRFTGLAMLAGLVFTGHALAADAVRYTAPGKASADLDMASLPRVEVTAGAHGDAPSAWQGVNLIDVLRAQGAPVGKALRGKALAEFVRITAADGYQVIFSLGELDPDFGGRKVVLVDRHEGKPLDAKDGPYRVVVPDDSRPARWIRNVTAIELVEASTAEHAKP</sequence>
<accession>A0A0F3KTR6</accession>
<evidence type="ECO:0000259" key="2">
    <source>
        <dbReference type="Pfam" id="PF00174"/>
    </source>
</evidence>
<dbReference type="AlphaFoldDB" id="A0A0F3KTR6"/>
<proteinExistence type="predicted"/>
<dbReference type="Pfam" id="PF00174">
    <property type="entry name" value="Oxidored_molyb"/>
    <property type="match status" value="1"/>
</dbReference>
<dbReference type="SUPFAM" id="SSF56524">
    <property type="entry name" value="Oxidoreductase molybdopterin-binding domain"/>
    <property type="match status" value="1"/>
</dbReference>
<dbReference type="RefSeq" id="WP_045829425.1">
    <property type="nucleotide sequence ID" value="NZ_JZRB01000019.1"/>
</dbReference>
<organism evidence="3 4">
    <name type="scientific">Luteibacter yeojuensis</name>
    <dbReference type="NCBI Taxonomy" id="345309"/>
    <lineage>
        <taxon>Bacteria</taxon>
        <taxon>Pseudomonadati</taxon>
        <taxon>Pseudomonadota</taxon>
        <taxon>Gammaproteobacteria</taxon>
        <taxon>Lysobacterales</taxon>
        <taxon>Rhodanobacteraceae</taxon>
        <taxon>Luteibacter</taxon>
    </lineage>
</organism>
<keyword evidence="1" id="KW-0732">Signal</keyword>
<evidence type="ECO:0000256" key="1">
    <source>
        <dbReference type="SAM" id="SignalP"/>
    </source>
</evidence>
<feature type="signal peptide" evidence="1">
    <location>
        <begin position="1"/>
        <end position="21"/>
    </location>
</feature>
<comment type="caution">
    <text evidence="3">The sequence shown here is derived from an EMBL/GenBank/DDBJ whole genome shotgun (WGS) entry which is preliminary data.</text>
</comment>
<feature type="domain" description="Oxidoreductase molybdopterin-binding" evidence="2">
    <location>
        <begin position="43"/>
        <end position="158"/>
    </location>
</feature>
<protein>
    <recommendedName>
        <fullName evidence="2">Oxidoreductase molybdopterin-binding domain-containing protein</fullName>
    </recommendedName>
</protein>
<dbReference type="Gene3D" id="3.90.420.10">
    <property type="entry name" value="Oxidoreductase, molybdopterin-binding domain"/>
    <property type="match status" value="1"/>
</dbReference>
<evidence type="ECO:0000313" key="4">
    <source>
        <dbReference type="Proteomes" id="UP000033651"/>
    </source>
</evidence>
<feature type="chain" id="PRO_5002463294" description="Oxidoreductase molybdopterin-binding domain-containing protein" evidence="1">
    <location>
        <begin position="22"/>
        <end position="165"/>
    </location>
</feature>
<dbReference type="OrthoDB" id="482420at2"/>
<keyword evidence="4" id="KW-1185">Reference proteome</keyword>
<dbReference type="PATRIC" id="fig|345309.4.peg.1218"/>
<dbReference type="InterPro" id="IPR036374">
    <property type="entry name" value="OxRdtase_Mopterin-bd_sf"/>
</dbReference>
<evidence type="ECO:0000313" key="3">
    <source>
        <dbReference type="EMBL" id="KJV34650.1"/>
    </source>
</evidence>
<reference evidence="3 4" key="1">
    <citation type="submission" date="2015-03" db="EMBL/GenBank/DDBJ databases">
        <title>Draft genome sequence of Luteibacter yeojuensis strain SU11.</title>
        <authorList>
            <person name="Sulaiman J."/>
            <person name="Priya K."/>
            <person name="Chan K.-G."/>
        </authorList>
    </citation>
    <scope>NUCLEOTIDE SEQUENCE [LARGE SCALE GENOMIC DNA]</scope>
    <source>
        <strain evidence="3 4">SU11</strain>
    </source>
</reference>